<name>A0ABS9KRP2_9BACT</name>
<keyword evidence="4" id="KW-1185">Reference proteome</keyword>
<dbReference type="EMBL" id="JAKLTR010000006">
    <property type="protein sequence ID" value="MCG2615007.1"/>
    <property type="molecule type" value="Genomic_DNA"/>
</dbReference>
<evidence type="ECO:0000259" key="2">
    <source>
        <dbReference type="Pfam" id="PF01764"/>
    </source>
</evidence>
<evidence type="ECO:0000313" key="4">
    <source>
        <dbReference type="Proteomes" id="UP001165367"/>
    </source>
</evidence>
<dbReference type="RefSeq" id="WP_237871950.1">
    <property type="nucleotide sequence ID" value="NZ_JAKLTR010000006.1"/>
</dbReference>
<proteinExistence type="predicted"/>
<feature type="domain" description="Fungal lipase-type" evidence="2">
    <location>
        <begin position="82"/>
        <end position="238"/>
    </location>
</feature>
<dbReference type="Gene3D" id="3.40.50.1820">
    <property type="entry name" value="alpha/beta hydrolase"/>
    <property type="match status" value="1"/>
</dbReference>
<dbReference type="InterPro" id="IPR002921">
    <property type="entry name" value="Fungal_lipase-type"/>
</dbReference>
<evidence type="ECO:0000256" key="1">
    <source>
        <dbReference type="SAM" id="SignalP"/>
    </source>
</evidence>
<dbReference type="InterPro" id="IPR029058">
    <property type="entry name" value="AB_hydrolase_fold"/>
</dbReference>
<accession>A0ABS9KRP2</accession>
<comment type="caution">
    <text evidence="3">The sequence shown here is derived from an EMBL/GenBank/DDBJ whole genome shotgun (WGS) entry which is preliminary data.</text>
</comment>
<feature type="signal peptide" evidence="1">
    <location>
        <begin position="1"/>
        <end position="18"/>
    </location>
</feature>
<dbReference type="CDD" id="cd00519">
    <property type="entry name" value="Lipase_3"/>
    <property type="match status" value="1"/>
</dbReference>
<feature type="chain" id="PRO_5046269595" evidence="1">
    <location>
        <begin position="19"/>
        <end position="365"/>
    </location>
</feature>
<keyword evidence="1" id="KW-0732">Signal</keyword>
<evidence type="ECO:0000313" key="3">
    <source>
        <dbReference type="EMBL" id="MCG2615007.1"/>
    </source>
</evidence>
<gene>
    <name evidence="3" type="ORF">LZZ85_11980</name>
</gene>
<dbReference type="Proteomes" id="UP001165367">
    <property type="component" value="Unassembled WGS sequence"/>
</dbReference>
<organism evidence="3 4">
    <name type="scientific">Terrimonas ginsenosidimutans</name>
    <dbReference type="NCBI Taxonomy" id="2908004"/>
    <lineage>
        <taxon>Bacteria</taxon>
        <taxon>Pseudomonadati</taxon>
        <taxon>Bacteroidota</taxon>
        <taxon>Chitinophagia</taxon>
        <taxon>Chitinophagales</taxon>
        <taxon>Chitinophagaceae</taxon>
        <taxon>Terrimonas</taxon>
    </lineage>
</organism>
<sequence>MKFLFSILCSLTLLSASAQKLKPGFDPKEYAELLSITFHRSSIADSVERRSVKDPYTSLYRSTERGFLNLWSLYLRNDNVAVIDMRGTINQTASWLANFYAAMIPATGKLQLDDSTTFEYQLADDPQASVHVGWTISLGYLAPEIIQQINTLYRDKQIKEFILIGHSQGGALTTLLRSYLEYEKKKGHIPTDLVFKAYGSASPKVGDMRYAYDFDFITRGGWAFTIVNSADWVPETPFSIQTLADFHLPNPLVNVKDQLKKQSFFIRLAGGMVYNKLERKPRKAQRKMEKYLGRKMYRMAIRKQLPQLKEPAYVHGSNYMRAGVPVILMADEEYYKTFPQDMDKPFANHMFAAYYFLLKKHYLTR</sequence>
<dbReference type="SUPFAM" id="SSF53474">
    <property type="entry name" value="alpha/beta-Hydrolases"/>
    <property type="match status" value="1"/>
</dbReference>
<protein>
    <submittedName>
        <fullName evidence="3">Lipase family protein</fullName>
    </submittedName>
</protein>
<reference evidence="3" key="1">
    <citation type="submission" date="2022-01" db="EMBL/GenBank/DDBJ databases">
        <authorList>
            <person name="Jo J.-H."/>
            <person name="Im W.-T."/>
        </authorList>
    </citation>
    <scope>NUCLEOTIDE SEQUENCE</scope>
    <source>
        <strain evidence="3">NA20</strain>
    </source>
</reference>
<dbReference type="Pfam" id="PF01764">
    <property type="entry name" value="Lipase_3"/>
    <property type="match status" value="1"/>
</dbReference>